<organism evidence="5 6">
    <name type="scientific">Cryobacterium breve</name>
    <dbReference type="NCBI Taxonomy" id="1259258"/>
    <lineage>
        <taxon>Bacteria</taxon>
        <taxon>Bacillati</taxon>
        <taxon>Actinomycetota</taxon>
        <taxon>Actinomycetes</taxon>
        <taxon>Micrococcales</taxon>
        <taxon>Microbacteriaceae</taxon>
        <taxon>Cryobacterium</taxon>
    </lineage>
</organism>
<evidence type="ECO:0000256" key="1">
    <source>
        <dbReference type="ARBA" id="ARBA00023015"/>
    </source>
</evidence>
<dbReference type="Gene3D" id="1.10.10.60">
    <property type="entry name" value="Homeodomain-like"/>
    <property type="match status" value="1"/>
</dbReference>
<proteinExistence type="predicted"/>
<dbReference type="Pfam" id="PF12833">
    <property type="entry name" value="HTH_18"/>
    <property type="match status" value="1"/>
</dbReference>
<dbReference type="PROSITE" id="PS00041">
    <property type="entry name" value="HTH_ARAC_FAMILY_1"/>
    <property type="match status" value="1"/>
</dbReference>
<sequence>MSLRHLQRAFEGGGSTVAAEISRCRAESAAQLLLAPRTAGLTIADIATRSGYTSAFELRAGFRARYGVLPSQFRGGGMALPATRASGRAESPVPGQYSWDGEFF</sequence>
<gene>
    <name evidence="5" type="ORF">KIV56_01870</name>
</gene>
<evidence type="ECO:0000256" key="3">
    <source>
        <dbReference type="ARBA" id="ARBA00023163"/>
    </source>
</evidence>
<dbReference type="Proteomes" id="UP001212421">
    <property type="component" value="Chromosome"/>
</dbReference>
<dbReference type="InterPro" id="IPR009057">
    <property type="entry name" value="Homeodomain-like_sf"/>
</dbReference>
<evidence type="ECO:0000313" key="6">
    <source>
        <dbReference type="Proteomes" id="UP001212421"/>
    </source>
</evidence>
<dbReference type="PROSITE" id="PS01124">
    <property type="entry name" value="HTH_ARAC_FAMILY_2"/>
    <property type="match status" value="1"/>
</dbReference>
<keyword evidence="3" id="KW-0804">Transcription</keyword>
<evidence type="ECO:0000256" key="2">
    <source>
        <dbReference type="ARBA" id="ARBA00023125"/>
    </source>
</evidence>
<dbReference type="EMBL" id="CP075584">
    <property type="protein sequence ID" value="WBM80315.1"/>
    <property type="molecule type" value="Genomic_DNA"/>
</dbReference>
<dbReference type="SMART" id="SM00342">
    <property type="entry name" value="HTH_ARAC"/>
    <property type="match status" value="1"/>
</dbReference>
<keyword evidence="6" id="KW-1185">Reference proteome</keyword>
<protein>
    <submittedName>
        <fullName evidence="5">Helix-turn-helix domain-containing protein</fullName>
    </submittedName>
</protein>
<dbReference type="SUPFAM" id="SSF46689">
    <property type="entry name" value="Homeodomain-like"/>
    <property type="match status" value="1"/>
</dbReference>
<evidence type="ECO:0000313" key="5">
    <source>
        <dbReference type="EMBL" id="WBM80315.1"/>
    </source>
</evidence>
<feature type="domain" description="HTH araC/xylS-type" evidence="4">
    <location>
        <begin position="1"/>
        <end position="76"/>
    </location>
</feature>
<keyword evidence="2" id="KW-0238">DNA-binding</keyword>
<keyword evidence="1" id="KW-0805">Transcription regulation</keyword>
<dbReference type="InterPro" id="IPR018062">
    <property type="entry name" value="HTH_AraC-typ_CS"/>
</dbReference>
<reference evidence="5 6" key="1">
    <citation type="submission" date="2021-05" db="EMBL/GenBank/DDBJ databases">
        <authorList>
            <person name="Kumar R."/>
            <person name="Kumar A."/>
            <person name="Mukhia S."/>
        </authorList>
    </citation>
    <scope>NUCLEOTIDE SEQUENCE [LARGE SCALE GENOMIC DNA]</scope>
    <source>
        <strain evidence="5 6">ERMR7:08</strain>
    </source>
</reference>
<name>A0ABY7NFC5_9MICO</name>
<accession>A0ABY7NFC5</accession>
<dbReference type="InterPro" id="IPR018060">
    <property type="entry name" value="HTH_AraC"/>
</dbReference>
<evidence type="ECO:0000259" key="4">
    <source>
        <dbReference type="PROSITE" id="PS01124"/>
    </source>
</evidence>